<dbReference type="SUPFAM" id="SSF47459">
    <property type="entry name" value="HLH, helix-loop-helix DNA-binding domain"/>
    <property type="match status" value="1"/>
</dbReference>
<dbReference type="PANTHER" id="PTHR19290">
    <property type="entry name" value="BASIC HELIX-LOOP-HELIX PROTEIN NEUROGENIN-RELATED"/>
    <property type="match status" value="1"/>
</dbReference>
<dbReference type="InterPro" id="IPR011598">
    <property type="entry name" value="bHLH_dom"/>
</dbReference>
<feature type="region of interest" description="Disordered" evidence="1">
    <location>
        <begin position="1"/>
        <end position="49"/>
    </location>
</feature>
<dbReference type="PANTHER" id="PTHR19290:SF147">
    <property type="entry name" value="HELIX-LOOP-HELIX PROTEIN DELILAH"/>
    <property type="match status" value="1"/>
</dbReference>
<dbReference type="SMART" id="SM00353">
    <property type="entry name" value="HLH"/>
    <property type="match status" value="1"/>
</dbReference>
<feature type="region of interest" description="Disordered" evidence="1">
    <location>
        <begin position="61"/>
        <end position="93"/>
    </location>
</feature>
<sequence>MEIFTNQDISVEGKIENERDGDNNNKHSNSSSIKQEKYSLRPRSLRQTTEKGLELKKEILNQRNKRSQANIKPKQKPPPLSKYRRKTANARERNRMREINVAFETLRRAVPQISGTLNSGNEKLTKITTLRLAMKYIQALRQVLDGTSTHQVLPGQYSLDSFVEADDRDLDVLLSDGESLNFNSDMSESFASPEHPMTSPFSEFSLNENSPNFSDCHDFPFHDSVMDPEFCLEDNLTDTEFCDQFLIGGLS</sequence>
<feature type="domain" description="BHLH" evidence="2">
    <location>
        <begin position="83"/>
        <end position="140"/>
    </location>
</feature>
<dbReference type="Pfam" id="PF00010">
    <property type="entry name" value="HLH"/>
    <property type="match status" value="1"/>
</dbReference>
<dbReference type="PROSITE" id="PS50888">
    <property type="entry name" value="BHLH"/>
    <property type="match status" value="1"/>
</dbReference>
<evidence type="ECO:0000313" key="4">
    <source>
        <dbReference type="Proteomes" id="UP001359485"/>
    </source>
</evidence>
<accession>A0ABR1B3F2</accession>
<name>A0ABR1B3F2_POLSC</name>
<organism evidence="3 4">
    <name type="scientific">Polyplax serrata</name>
    <name type="common">Common mouse louse</name>
    <dbReference type="NCBI Taxonomy" id="468196"/>
    <lineage>
        <taxon>Eukaryota</taxon>
        <taxon>Metazoa</taxon>
        <taxon>Ecdysozoa</taxon>
        <taxon>Arthropoda</taxon>
        <taxon>Hexapoda</taxon>
        <taxon>Insecta</taxon>
        <taxon>Pterygota</taxon>
        <taxon>Neoptera</taxon>
        <taxon>Paraneoptera</taxon>
        <taxon>Psocodea</taxon>
        <taxon>Troctomorpha</taxon>
        <taxon>Phthiraptera</taxon>
        <taxon>Anoplura</taxon>
        <taxon>Polyplacidae</taxon>
        <taxon>Polyplax</taxon>
    </lineage>
</organism>
<reference evidence="3 4" key="1">
    <citation type="submission" date="2023-09" db="EMBL/GenBank/DDBJ databases">
        <title>Genomes of two closely related lineages of the louse Polyplax serrata with different host specificities.</title>
        <authorList>
            <person name="Martinu J."/>
            <person name="Tarabai H."/>
            <person name="Stefka J."/>
            <person name="Hypsa V."/>
        </authorList>
    </citation>
    <scope>NUCLEOTIDE SEQUENCE [LARGE SCALE GENOMIC DNA]</scope>
    <source>
        <strain evidence="3">98ZLc_SE</strain>
    </source>
</reference>
<dbReference type="EMBL" id="JAWJWF010000004">
    <property type="protein sequence ID" value="KAK6634044.1"/>
    <property type="molecule type" value="Genomic_DNA"/>
</dbReference>
<evidence type="ECO:0000313" key="3">
    <source>
        <dbReference type="EMBL" id="KAK6634044.1"/>
    </source>
</evidence>
<gene>
    <name evidence="3" type="ORF">RUM44_004651</name>
</gene>
<dbReference type="Gene3D" id="4.10.280.10">
    <property type="entry name" value="Helix-loop-helix DNA-binding domain"/>
    <property type="match status" value="1"/>
</dbReference>
<evidence type="ECO:0000259" key="2">
    <source>
        <dbReference type="PROSITE" id="PS50888"/>
    </source>
</evidence>
<feature type="compositionally biased region" description="Basic and acidic residues" evidence="1">
    <location>
        <begin position="11"/>
        <end position="25"/>
    </location>
</feature>
<proteinExistence type="predicted"/>
<keyword evidence="4" id="KW-1185">Reference proteome</keyword>
<evidence type="ECO:0000256" key="1">
    <source>
        <dbReference type="SAM" id="MobiDB-lite"/>
    </source>
</evidence>
<protein>
    <recommendedName>
        <fullName evidence="2">BHLH domain-containing protein</fullName>
    </recommendedName>
</protein>
<dbReference type="Proteomes" id="UP001359485">
    <property type="component" value="Unassembled WGS sequence"/>
</dbReference>
<dbReference type="InterPro" id="IPR050359">
    <property type="entry name" value="bHLH_transcription_factors"/>
</dbReference>
<dbReference type="InterPro" id="IPR036638">
    <property type="entry name" value="HLH_DNA-bd_sf"/>
</dbReference>
<dbReference type="CDD" id="cd11431">
    <property type="entry name" value="bHLH_TS_taxi_Dei"/>
    <property type="match status" value="1"/>
</dbReference>
<comment type="caution">
    <text evidence="3">The sequence shown here is derived from an EMBL/GenBank/DDBJ whole genome shotgun (WGS) entry which is preliminary data.</text>
</comment>